<dbReference type="SUPFAM" id="SSF75005">
    <property type="entry name" value="Arabinanase/levansucrase/invertase"/>
    <property type="match status" value="1"/>
</dbReference>
<gene>
    <name evidence="1" type="ORF">A2614_00065</name>
</gene>
<proteinExistence type="predicted"/>
<name>A0A1F8DIG3_9BACT</name>
<evidence type="ECO:0000313" key="1">
    <source>
        <dbReference type="EMBL" id="OGM87819.1"/>
    </source>
</evidence>
<reference evidence="1 2" key="1">
    <citation type="journal article" date="2016" name="Nat. Commun.">
        <title>Thousands of microbial genomes shed light on interconnected biogeochemical processes in an aquifer system.</title>
        <authorList>
            <person name="Anantharaman K."/>
            <person name="Brown C.T."/>
            <person name="Hug L.A."/>
            <person name="Sharon I."/>
            <person name="Castelle C.J."/>
            <person name="Probst A.J."/>
            <person name="Thomas B.C."/>
            <person name="Singh A."/>
            <person name="Wilkins M.J."/>
            <person name="Karaoz U."/>
            <person name="Brodie E.L."/>
            <person name="Williams K.H."/>
            <person name="Hubbard S.S."/>
            <person name="Banfield J.F."/>
        </authorList>
    </citation>
    <scope>NUCLEOTIDE SEQUENCE [LARGE SCALE GENOMIC DNA]</scope>
</reference>
<organism evidence="1 2">
    <name type="scientific">Candidatus Woesebacteria bacterium RIFOXYD1_FULL_40_21</name>
    <dbReference type="NCBI Taxonomy" id="1802549"/>
    <lineage>
        <taxon>Bacteria</taxon>
        <taxon>Candidatus Woeseibacteriota</taxon>
    </lineage>
</organism>
<dbReference type="Pfam" id="PF08950">
    <property type="entry name" value="DUF1861"/>
    <property type="match status" value="1"/>
</dbReference>
<evidence type="ECO:0000313" key="2">
    <source>
        <dbReference type="Proteomes" id="UP000178803"/>
    </source>
</evidence>
<dbReference type="Proteomes" id="UP000178803">
    <property type="component" value="Unassembled WGS sequence"/>
</dbReference>
<dbReference type="Gene3D" id="2.115.10.20">
    <property type="entry name" value="Glycosyl hydrolase domain, family 43"/>
    <property type="match status" value="1"/>
</dbReference>
<evidence type="ECO:0008006" key="3">
    <source>
        <dbReference type="Google" id="ProtNLM"/>
    </source>
</evidence>
<dbReference type="PANTHER" id="PTHR37036:SF2">
    <property type="entry name" value="DUF1861 FAMILY PROTEIN"/>
    <property type="match status" value="1"/>
</dbReference>
<dbReference type="InterPro" id="IPR015045">
    <property type="entry name" value="MPT-1-like_LmxM"/>
</dbReference>
<protein>
    <recommendedName>
        <fullName evidence="3">DUF1861 family protein</fullName>
    </recommendedName>
</protein>
<sequence>MEQVAPTPKSYGELLIKFNKNNKQEGLLKGELLKFNIENDVFTVYNPAPVIIDGQTYLWARVEERKTEKDSVVRLFKEGKNGVWDIIGKAPVFERLQDPFYCGVIDGYHILGGNQISEVAESPDLEYRTTFYRYKNSFTELVNPNGDICDPFAVGPRKIKGIRLIQRENGPPRLGEAGRISVFYRPQGQFGGRGRIGYFETESLDTLENVLADYDQKKDPKTLVQRLFIDQGSGDEEWGGANQLFNLPDGRIGVLGHIAGFGENSPKKNYYPITFIFYPETRSVSNVQMIATAEQFPPVKVKKSDLGSICYSCGLIRLDNGYAWLYVGIGDTKAGRILIKDPFGT</sequence>
<dbReference type="PANTHER" id="PTHR37036">
    <property type="match status" value="1"/>
</dbReference>
<dbReference type="AlphaFoldDB" id="A0A1F8DIG3"/>
<accession>A0A1F8DIG3</accession>
<comment type="caution">
    <text evidence="1">The sequence shown here is derived from an EMBL/GenBank/DDBJ whole genome shotgun (WGS) entry which is preliminary data.</text>
</comment>
<dbReference type="InterPro" id="IPR023296">
    <property type="entry name" value="Glyco_hydro_beta-prop_sf"/>
</dbReference>
<dbReference type="EMBL" id="MGIJ01000017">
    <property type="protein sequence ID" value="OGM87819.1"/>
    <property type="molecule type" value="Genomic_DNA"/>
</dbReference>